<sequence>MSAQTAPLLSLDWLLKVYGHRWTLEMAAPQALPRLVYESEDHPASRFQETLFTLFMVLARLARNCTRLRPAHRGGTLHGGGH</sequence>
<keyword evidence="2" id="KW-1185">Reference proteome</keyword>
<evidence type="ECO:0000313" key="1">
    <source>
        <dbReference type="EMBL" id="KAK1457146.1"/>
    </source>
</evidence>
<dbReference type="EMBL" id="MPDP01000282">
    <property type="protein sequence ID" value="KAK1457146.1"/>
    <property type="molecule type" value="Genomic_DNA"/>
</dbReference>
<proteinExistence type="predicted"/>
<protein>
    <submittedName>
        <fullName evidence="1">Uncharacterized protein</fullName>
    </submittedName>
</protein>
<evidence type="ECO:0000313" key="2">
    <source>
        <dbReference type="Proteomes" id="UP001239213"/>
    </source>
</evidence>
<comment type="caution">
    <text evidence="1">The sequence shown here is derived from an EMBL/GenBank/DDBJ whole genome shotgun (WGS) entry which is preliminary data.</text>
</comment>
<accession>A0AAI9UHJ6</accession>
<dbReference type="AlphaFoldDB" id="A0AAI9UHJ6"/>
<organism evidence="1 2">
    <name type="scientific">Colletotrichum cuscutae</name>
    <dbReference type="NCBI Taxonomy" id="1209917"/>
    <lineage>
        <taxon>Eukaryota</taxon>
        <taxon>Fungi</taxon>
        <taxon>Dikarya</taxon>
        <taxon>Ascomycota</taxon>
        <taxon>Pezizomycotina</taxon>
        <taxon>Sordariomycetes</taxon>
        <taxon>Hypocreomycetidae</taxon>
        <taxon>Glomerellales</taxon>
        <taxon>Glomerellaceae</taxon>
        <taxon>Colletotrichum</taxon>
        <taxon>Colletotrichum acutatum species complex</taxon>
    </lineage>
</organism>
<gene>
    <name evidence="1" type="ORF">CCUS01_01613</name>
</gene>
<reference evidence="1" key="1">
    <citation type="submission" date="2016-11" db="EMBL/GenBank/DDBJ databases">
        <title>The genome sequence of Colletotrichum cuscutae.</title>
        <authorList>
            <person name="Baroncelli R."/>
        </authorList>
    </citation>
    <scope>NUCLEOTIDE SEQUENCE</scope>
    <source>
        <strain evidence="1">IMI 304802</strain>
    </source>
</reference>
<name>A0AAI9UHJ6_9PEZI</name>
<dbReference type="Proteomes" id="UP001239213">
    <property type="component" value="Unassembled WGS sequence"/>
</dbReference>